<dbReference type="EMBL" id="FOSN01000015">
    <property type="protein sequence ID" value="SFK69160.1"/>
    <property type="molecule type" value="Genomic_DNA"/>
</dbReference>
<evidence type="ECO:0000313" key="3">
    <source>
        <dbReference type="Proteomes" id="UP000198755"/>
    </source>
</evidence>
<gene>
    <name evidence="2" type="ORF">SAMN05444581_11563</name>
</gene>
<feature type="region of interest" description="Disordered" evidence="1">
    <location>
        <begin position="159"/>
        <end position="179"/>
    </location>
</feature>
<sequence length="179" mass="20370">MSKTRQVGKMRQFPGRPQRALSLERSPPKMHGKGAQVDRAISRAALPRPKTLNFRRRSAAQTQSVQEGIDEEVRNRVIGAGDCVAYMDAAHRYYGRRIVASRRENRNLALMDPVAPDQSDQRLFERRRSSFRVLSCSGFCLKSFTLLADLAQFVDSPEKLERQAENSEREPAEKHEGPM</sequence>
<name>A0A1I4BLD8_9HYPH</name>
<evidence type="ECO:0000313" key="2">
    <source>
        <dbReference type="EMBL" id="SFK69160.1"/>
    </source>
</evidence>
<reference evidence="2 3" key="1">
    <citation type="submission" date="2016-10" db="EMBL/GenBank/DDBJ databases">
        <authorList>
            <person name="de Groot N.N."/>
        </authorList>
    </citation>
    <scope>NUCLEOTIDE SEQUENCE [LARGE SCALE GENOMIC DNA]</scope>
    <source>
        <strain evidence="2 3">NE2</strain>
    </source>
</reference>
<keyword evidence="3" id="KW-1185">Reference proteome</keyword>
<dbReference type="Proteomes" id="UP000198755">
    <property type="component" value="Unassembled WGS sequence"/>
</dbReference>
<organism evidence="2 3">
    <name type="scientific">Methylocapsa palsarum</name>
    <dbReference type="NCBI Taxonomy" id="1612308"/>
    <lineage>
        <taxon>Bacteria</taxon>
        <taxon>Pseudomonadati</taxon>
        <taxon>Pseudomonadota</taxon>
        <taxon>Alphaproteobacteria</taxon>
        <taxon>Hyphomicrobiales</taxon>
        <taxon>Beijerinckiaceae</taxon>
        <taxon>Methylocapsa</taxon>
    </lineage>
</organism>
<protein>
    <submittedName>
        <fullName evidence="2">Uncharacterized protein</fullName>
    </submittedName>
</protein>
<evidence type="ECO:0000256" key="1">
    <source>
        <dbReference type="SAM" id="MobiDB-lite"/>
    </source>
</evidence>
<feature type="region of interest" description="Disordered" evidence="1">
    <location>
        <begin position="1"/>
        <end position="37"/>
    </location>
</feature>
<accession>A0A1I4BLD8</accession>
<proteinExistence type="predicted"/>
<dbReference type="AlphaFoldDB" id="A0A1I4BLD8"/>